<accession>A0A921TB30</accession>
<gene>
    <name evidence="1" type="ORF">PMES_02836</name>
</gene>
<dbReference type="Pfam" id="PF13692">
    <property type="entry name" value="Glyco_trans_1_4"/>
    <property type="match status" value="1"/>
</dbReference>
<dbReference type="OrthoDB" id="9807414at2"/>
<dbReference type="Gene3D" id="3.40.50.2000">
    <property type="entry name" value="Glycogen Phosphorylase B"/>
    <property type="match status" value="1"/>
</dbReference>
<dbReference type="AlphaFoldDB" id="A0A921TB30"/>
<protein>
    <submittedName>
        <fullName evidence="1">LPS biosynthesis RfbU related protein</fullName>
    </submittedName>
</protein>
<name>A0A921TB30_9RHOB</name>
<proteinExistence type="predicted"/>
<keyword evidence="2" id="KW-1185">Reference proteome</keyword>
<reference evidence="1" key="1">
    <citation type="submission" date="2013-03" db="EMBL/GenBank/DDBJ databases">
        <title>Genome Sequence of the Profundibacterium mesophilum strain KAUST100406-0324T from Red Sea, a novel genus in the family Rhodobacteraceae.</title>
        <authorList>
            <person name="Essack M."/>
            <person name="Alam I."/>
            <person name="Lafi F."/>
            <person name="Alawi W."/>
            <person name="Kamanu F."/>
            <person name="Al-Suwailem A."/>
            <person name="Lee O.O."/>
            <person name="Xu Y."/>
            <person name="Bajic V."/>
            <person name="Qian P.-Y."/>
            <person name="Archer J."/>
        </authorList>
    </citation>
    <scope>NUCLEOTIDE SEQUENCE</scope>
    <source>
        <strain evidence="1">KAUST100406-0324</strain>
    </source>
</reference>
<evidence type="ECO:0000313" key="2">
    <source>
        <dbReference type="Proteomes" id="UP000698242"/>
    </source>
</evidence>
<dbReference type="Proteomes" id="UP000698242">
    <property type="component" value="Unassembled WGS sequence"/>
</dbReference>
<evidence type="ECO:0000313" key="1">
    <source>
        <dbReference type="EMBL" id="KAF0674760.1"/>
    </source>
</evidence>
<sequence length="391" mass="43248">MISRVAVVRHDGKFYTDPLWALDVNANSQELGGLRLICPVHVADGVDAIRSGKLDPLDPLIEITGDDELSDDRLEALIEKVEVVELPGNFDWSRAALARRVLRIARRHGRLTILGISSNRVKTTLMNAQGKGFAGRLRARLRAENIRRTQRYLARRVDAVRVVGQGVARLVEDRAKTVNVEVASWIRSADIEDPKPELHDPATVMIASRLEPMKGIRVGIDAAAEAIAGGTDIRLSIVGVGAEEARLRERVSDRGIDAQTEFTGQLAYPGPFFGAVHESDFVLLTNLNDEQPRLIFDAISRGAIPICPRNTAYNDLGLDSRIFYEQGNARSLADTLVNLINAPIAVRMDIQLQLKQLARTRTIESMHAQRARWIRGLLGREMIEEPKATAA</sequence>
<dbReference type="SUPFAM" id="SSF53756">
    <property type="entry name" value="UDP-Glycosyltransferase/glycogen phosphorylase"/>
    <property type="match status" value="1"/>
</dbReference>
<comment type="caution">
    <text evidence="1">The sequence shown here is derived from an EMBL/GenBank/DDBJ whole genome shotgun (WGS) entry which is preliminary data.</text>
</comment>
<organism evidence="1 2">
    <name type="scientific">Profundibacterium mesophilum KAUST100406-0324</name>
    <dbReference type="NCBI Taxonomy" id="1037889"/>
    <lineage>
        <taxon>Bacteria</taxon>
        <taxon>Pseudomonadati</taxon>
        <taxon>Pseudomonadota</taxon>
        <taxon>Alphaproteobacteria</taxon>
        <taxon>Rhodobacterales</taxon>
        <taxon>Roseobacteraceae</taxon>
        <taxon>Profundibacterium</taxon>
    </lineage>
</organism>
<dbReference type="RefSeq" id="WP_159966353.1">
    <property type="nucleotide sequence ID" value="NZ_APKE01000035.1"/>
</dbReference>
<dbReference type="EMBL" id="APKE01000035">
    <property type="protein sequence ID" value="KAF0674760.1"/>
    <property type="molecule type" value="Genomic_DNA"/>
</dbReference>